<dbReference type="Ensembl" id="ENSDCDT00010072873.1">
    <property type="protein sequence ID" value="ENSDCDP00010062087.1"/>
    <property type="gene ID" value="ENSDCDG00010034160.1"/>
</dbReference>
<dbReference type="GO" id="GO:0035735">
    <property type="term" value="P:intraciliary transport involved in cilium assembly"/>
    <property type="evidence" value="ECO:0007669"/>
    <property type="project" value="TreeGrafter"/>
</dbReference>
<dbReference type="PANTHER" id="PTHR46507:SF4">
    <property type="entry name" value="SSX FAMILY MEMBER 2 INTERACTING PROTEIN"/>
    <property type="match status" value="1"/>
</dbReference>
<dbReference type="Proteomes" id="UP000694580">
    <property type="component" value="Chromosome 19"/>
</dbReference>
<dbReference type="AlphaFoldDB" id="A0AAY4EWJ5"/>
<comment type="similarity">
    <text evidence="3">Belongs to the ADIP family.</text>
</comment>
<dbReference type="Pfam" id="PF11559">
    <property type="entry name" value="ADIP"/>
    <property type="match status" value="1"/>
</dbReference>
<evidence type="ECO:0000256" key="2">
    <source>
        <dbReference type="ARBA" id="ARBA00004607"/>
    </source>
</evidence>
<dbReference type="GO" id="GO:0036064">
    <property type="term" value="C:ciliary basal body"/>
    <property type="evidence" value="ECO:0007669"/>
    <property type="project" value="TreeGrafter"/>
</dbReference>
<name>A0AAY4EWJ5_9TELE</name>
<keyword evidence="8" id="KW-0206">Cytoskeleton</keyword>
<evidence type="ECO:0000256" key="6">
    <source>
        <dbReference type="ARBA" id="ARBA00022949"/>
    </source>
</evidence>
<feature type="region of interest" description="Disordered" evidence="10">
    <location>
        <begin position="264"/>
        <end position="288"/>
    </location>
</feature>
<keyword evidence="12" id="KW-1185">Reference proteome</keyword>
<gene>
    <name evidence="11" type="primary">LOC114769375</name>
</gene>
<evidence type="ECO:0000313" key="11">
    <source>
        <dbReference type="Ensembl" id="ENSDCDP00010062087.1"/>
    </source>
</evidence>
<dbReference type="PANTHER" id="PTHR46507">
    <property type="entry name" value="AFADIN- AND ALPHA-ACTININ-BINDING PROTEIN"/>
    <property type="match status" value="1"/>
</dbReference>
<dbReference type="GO" id="GO:0034451">
    <property type="term" value="C:centriolar satellite"/>
    <property type="evidence" value="ECO:0007669"/>
    <property type="project" value="UniProtKB-SubCell"/>
</dbReference>
<dbReference type="GO" id="GO:0005912">
    <property type="term" value="C:adherens junction"/>
    <property type="evidence" value="ECO:0007669"/>
    <property type="project" value="UniProtKB-SubCell"/>
</dbReference>
<dbReference type="GO" id="GO:0007155">
    <property type="term" value="P:cell adhesion"/>
    <property type="evidence" value="ECO:0007669"/>
    <property type="project" value="UniProtKB-KW"/>
</dbReference>
<comment type="subcellular location">
    <subcellularLocation>
        <location evidence="1">Cell junction</location>
        <location evidence="1">Adherens junction</location>
    </subcellularLocation>
    <subcellularLocation>
        <location evidence="2">Cytoplasm</location>
        <location evidence="2">Cytoskeleton</location>
        <location evidence="2">Microtubule organizing center</location>
        <location evidence="2">Centrosome</location>
        <location evidence="2">Centriolar satellite</location>
    </subcellularLocation>
</comment>
<sequence length="473" mass="55465">MDGPYNSYRLTPLLRRYTQSTNFYSPLKAFCTDENMAECISFLNEMSLLGFPLLCPESGASRGLDVVALLNSMHALVQQHRQVLRTVENLETEQLRAASDMEYQQLSHARLKEQFELAKRENGRLQERERQLHMNIKSLQNCIKNEKEEVQKLQNIRASRAAHYSHDKKRKEREYQKLKEHLNQVLVDRKDKKQAIEILNCVGRSDGKRSQWKTRKSESRHESEMYKILLNELENRQKELMTENAELRKVLQQMKKEMVGILGPKRSSLGEPRCERSADQVGHLGPDGDDVRLSGVQVSCEHAREELTNSIRQQWRKIKHHVEKLDCQVSLVQVVQVESEAASNETNDQEMGRLKLEVQQCKEFIHTQQQLLQQQLISPCEEETASLLKDCYVLEEKERFKEQRRIFEEQRKNFASERQNFTEAAIRLGHERKMFEEDRATWLKHHFLNLTFTDHVTHIPKSPGLPAECEFCI</sequence>
<evidence type="ECO:0000256" key="3">
    <source>
        <dbReference type="ARBA" id="ARBA00009291"/>
    </source>
</evidence>
<organism evidence="11 12">
    <name type="scientific">Denticeps clupeoides</name>
    <name type="common">denticle herring</name>
    <dbReference type="NCBI Taxonomy" id="299321"/>
    <lineage>
        <taxon>Eukaryota</taxon>
        <taxon>Metazoa</taxon>
        <taxon>Chordata</taxon>
        <taxon>Craniata</taxon>
        <taxon>Vertebrata</taxon>
        <taxon>Euteleostomi</taxon>
        <taxon>Actinopterygii</taxon>
        <taxon>Neopterygii</taxon>
        <taxon>Teleostei</taxon>
        <taxon>Clupei</taxon>
        <taxon>Clupeiformes</taxon>
        <taxon>Denticipitoidei</taxon>
        <taxon>Denticipitidae</taxon>
        <taxon>Denticeps</taxon>
    </lineage>
</organism>
<evidence type="ECO:0000256" key="7">
    <source>
        <dbReference type="ARBA" id="ARBA00023054"/>
    </source>
</evidence>
<protein>
    <submittedName>
        <fullName evidence="11">Uncharacterized protein</fullName>
    </submittedName>
</protein>
<reference evidence="11" key="2">
    <citation type="submission" date="2025-08" db="UniProtKB">
        <authorList>
            <consortium name="Ensembl"/>
        </authorList>
    </citation>
    <scope>IDENTIFICATION</scope>
</reference>
<keyword evidence="6" id="KW-0965">Cell junction</keyword>
<dbReference type="InterPro" id="IPR052300">
    <property type="entry name" value="Adhesion_Centrosome_assoc"/>
</dbReference>
<evidence type="ECO:0000256" key="9">
    <source>
        <dbReference type="SAM" id="Coils"/>
    </source>
</evidence>
<evidence type="ECO:0000256" key="4">
    <source>
        <dbReference type="ARBA" id="ARBA00022490"/>
    </source>
</evidence>
<evidence type="ECO:0000256" key="1">
    <source>
        <dbReference type="ARBA" id="ARBA00004536"/>
    </source>
</evidence>
<dbReference type="InterPro" id="IPR021622">
    <property type="entry name" value="Afadin/alpha-actinin-bd"/>
</dbReference>
<dbReference type="GeneTree" id="ENSGT00390000007688"/>
<keyword evidence="7 9" id="KW-0175">Coiled coil</keyword>
<evidence type="ECO:0000313" key="12">
    <source>
        <dbReference type="Proteomes" id="UP000694580"/>
    </source>
</evidence>
<evidence type="ECO:0000256" key="10">
    <source>
        <dbReference type="SAM" id="MobiDB-lite"/>
    </source>
</evidence>
<evidence type="ECO:0000256" key="5">
    <source>
        <dbReference type="ARBA" id="ARBA00022889"/>
    </source>
</evidence>
<keyword evidence="4" id="KW-0963">Cytoplasm</keyword>
<feature type="coiled-coil region" evidence="9">
    <location>
        <begin position="73"/>
        <end position="188"/>
    </location>
</feature>
<keyword evidence="5" id="KW-0130">Cell adhesion</keyword>
<reference evidence="11" key="3">
    <citation type="submission" date="2025-09" db="UniProtKB">
        <authorList>
            <consortium name="Ensembl"/>
        </authorList>
    </citation>
    <scope>IDENTIFICATION</scope>
</reference>
<feature type="coiled-coil region" evidence="9">
    <location>
        <begin position="223"/>
        <end position="257"/>
    </location>
</feature>
<evidence type="ECO:0000256" key="8">
    <source>
        <dbReference type="ARBA" id="ARBA00023212"/>
    </source>
</evidence>
<accession>A0AAY4EWJ5</accession>
<proteinExistence type="inferred from homology"/>
<reference evidence="11 12" key="1">
    <citation type="submission" date="2020-06" db="EMBL/GenBank/DDBJ databases">
        <authorList>
            <consortium name="Wellcome Sanger Institute Data Sharing"/>
        </authorList>
    </citation>
    <scope>NUCLEOTIDE SEQUENCE [LARGE SCALE GENOMIC DNA]</scope>
</reference>